<evidence type="ECO:0000313" key="11">
    <source>
        <dbReference type="Proteomes" id="UP000050525"/>
    </source>
</evidence>
<dbReference type="Proteomes" id="UP000050525">
    <property type="component" value="Unassembled WGS sequence"/>
</dbReference>
<evidence type="ECO:0000256" key="1">
    <source>
        <dbReference type="ARBA" id="ARBA00001947"/>
    </source>
</evidence>
<dbReference type="InterPro" id="IPR008753">
    <property type="entry name" value="Peptidase_M13_N"/>
</dbReference>
<feature type="domain" description="Peptidase M13 C-terminal" evidence="8">
    <location>
        <begin position="1495"/>
        <end position="1701"/>
    </location>
</feature>
<gene>
    <name evidence="10" type="primary">TTC34-1</name>
    <name evidence="10" type="ORF">Y1Q_0006014</name>
</gene>
<keyword evidence="7" id="KW-0812">Transmembrane</keyword>
<keyword evidence="6" id="KW-0482">Metalloprotease</keyword>
<dbReference type="Gene3D" id="3.40.390.10">
    <property type="entry name" value="Collagenase (Catalytic Domain)"/>
    <property type="match status" value="1"/>
</dbReference>
<evidence type="ECO:0000256" key="7">
    <source>
        <dbReference type="SAM" id="Phobius"/>
    </source>
</evidence>
<comment type="caution">
    <text evidence="10">The sequence shown here is derived from an EMBL/GenBank/DDBJ whole genome shotgun (WGS) entry which is preliminary data.</text>
</comment>
<dbReference type="SUPFAM" id="SSF48452">
    <property type="entry name" value="TPR-like"/>
    <property type="match status" value="2"/>
</dbReference>
<keyword evidence="4" id="KW-0378">Hydrolase</keyword>
<evidence type="ECO:0000256" key="6">
    <source>
        <dbReference type="ARBA" id="ARBA00023049"/>
    </source>
</evidence>
<sequence>MSALRHSTGQCVKSQLLAICSASFAVQKVKSLGKGLWEKVIATLEMWCTGESQIPKIQCDNLAIVSLNVGVTAVFLSNLDPSNIAASLCKMEAMLGQQQYEDVVSQCNALLKTHPRHSVELLLTRALAWVLSGTQSGNGVVDYIQAFVNHRAETVTYMHSRQKEHLPQVIQAFSSYLSVHREKGPGSRILDKWRDDCYEFLATVAPDDIWVCRAQAAYLFEQRKFEECVAIYSKALEALSAGSQLWDKRAMSLLLERAAAYFSVGGRTQEMMKDLTEAFMVTPEQAKRRFDELFTPQDADVIEEQARAALEGEFAAYREAVRTRAEVRCDTSTELLSSVICTLQFLIQISPGAKRELSARLADCQLLCGHVKKALDICNSLLEAEQKTYYNTLLVVRGFCHLHANHPKQALQDFQEVIEHDSPHPNSCVKALCGRGLIRVCGGSPYLTALDYITACRLRLEETIVTIKSYVPWNQRGLLVKVLQEEGQKMLQKKRHPANSSAHAQKKGAQLNGFLTKEGDASGVHQLASLLVELDSCDEASQILCADTLYQMDRVEEAHKILLVALSRNPQSSPILARLALLQLKKGFLYDGNQLLKKVIKIGDTSCLLPIMDIFKDEDRKLMQTHCHSRAISILKNKQGESYIKGAVAYLSFAIIAAGGYAEDSLLTRARCYGHLGQKKTAIFDFNAILKEDPGNAQALSGRGFIYLALNQQKEAVQDLISALRTDAGVVIPAILSLKPEAQALITEWLLEHCRSALTDLPKEQTLKDLIVIGGSLIKIKKEDSRCHILYTDILMADGRCEEALAHLQKAFGQTVTDESANARLTMLQLKRRTIPRAAHTLSVLAQKDHKDLGFLLRLLEPKQRQSLSQASAQEGNALMKTQHYEKALGYYSLAILTSNNHPREIRADNGHSFPTARKCKHPDCISESTLATCLLQLKKFSTRPGVTIMGKSESQMDIVEKSTKSGKKSRSFVAIGLSVLLLLMTCAVVALVILYASSRDANYGTNSGNVCTTPGCVTAAARIIQNMDPTTEPCNNFYQYACGGWLNRHVIPETSSRYSIFDILRDELEIILKGVLETPEQDDREAFQKAKTLYKSCMNESLIEQRDSLPLLEVLAMVGDWPVASADWNITHEANWSVEEKLSIMNSRYNKRVIIDMFVWNDDRDSSRHIIYIDQPSLGMPSRDYYFNGGNYQRVREAYLQFMITIAKMIRGDKNLSKDDSFVQEEMAKVMEFETEIANATAPAEERHDVTLLYNKMTLKQLQEKFALKDFNWALFIQGVMSSVNVQVHPKEEVVVYGMPYLQELKAIISKYSARTIQNYLVWRLVIDRVSSLSRRFKDARANYRKALYGTTLEEARWRECVSYVNSNMENAVGALYVRETFAGESKRMVRDLIDKIREVFIETLDELQWMDETSKEKAREKAMAIKEQIGYPDYILEDHNEKLDQEYTNLNFSEYKYFENILENLRAGAQKSLKKLREKVDQDIWIIGAAVVNAFYSPNRNQIVFPAGILQPPFFSKHQPQALNFGGIGMVIGHEITHGFDDNGRNFDKDGNMFDWWSNFSAMHFKEQSRCMVYQYGNYTWELAGGQNVSGISTLGENIADNGGVRQAYKAYLKWLEREGKEPKLPGLNLTHKQLFFVNFAQVWCGSYRPEYASQSIKTDVHSPLKYRVMGSLQNFEAFSEAFHCKKGTTMHPAEKCRVCTLLFDRQAY</sequence>
<dbReference type="InterPro" id="IPR011990">
    <property type="entry name" value="TPR-like_helical_dom_sf"/>
</dbReference>
<evidence type="ECO:0000259" key="8">
    <source>
        <dbReference type="Pfam" id="PF01431"/>
    </source>
</evidence>
<dbReference type="InterPro" id="IPR024079">
    <property type="entry name" value="MetalloPept_cat_dom_sf"/>
</dbReference>
<dbReference type="InterPro" id="IPR018497">
    <property type="entry name" value="Peptidase_M13_C"/>
</dbReference>
<dbReference type="PRINTS" id="PR00786">
    <property type="entry name" value="NEPRILYSIN"/>
</dbReference>
<protein>
    <submittedName>
        <fullName evidence="10">Tetratricopeptide repeat protein 34 isoform C</fullName>
    </submittedName>
</protein>
<evidence type="ECO:0000256" key="4">
    <source>
        <dbReference type="ARBA" id="ARBA00022801"/>
    </source>
</evidence>
<keyword evidence="2" id="KW-0645">Protease</keyword>
<keyword evidence="11" id="KW-1185">Reference proteome</keyword>
<dbReference type="PANTHER" id="PTHR44874:SF1">
    <property type="entry name" value="TETRATRICOPEPTIDE REPEAT PROTEIN 34"/>
    <property type="match status" value="1"/>
</dbReference>
<dbReference type="Pfam" id="PF05649">
    <property type="entry name" value="Peptidase_M13_N"/>
    <property type="match status" value="1"/>
</dbReference>
<dbReference type="Gene3D" id="1.25.40.10">
    <property type="entry name" value="Tetratricopeptide repeat domain"/>
    <property type="match status" value="3"/>
</dbReference>
<dbReference type="GO" id="GO:0046872">
    <property type="term" value="F:metal ion binding"/>
    <property type="evidence" value="ECO:0007669"/>
    <property type="project" value="UniProtKB-KW"/>
</dbReference>
<dbReference type="GO" id="GO:0006508">
    <property type="term" value="P:proteolysis"/>
    <property type="evidence" value="ECO:0007669"/>
    <property type="project" value="UniProtKB-KW"/>
</dbReference>
<evidence type="ECO:0000313" key="10">
    <source>
        <dbReference type="EMBL" id="KYO31421.1"/>
    </source>
</evidence>
<dbReference type="PROSITE" id="PS51885">
    <property type="entry name" value="NEPRILYSIN"/>
    <property type="match status" value="1"/>
</dbReference>
<proteinExistence type="predicted"/>
<dbReference type="InterPro" id="IPR042161">
    <property type="entry name" value="TTC34"/>
</dbReference>
<keyword evidence="3" id="KW-0479">Metal-binding</keyword>
<dbReference type="Gene3D" id="1.10.1380.10">
    <property type="entry name" value="Neutral endopeptidase , domain2"/>
    <property type="match status" value="1"/>
</dbReference>
<feature type="transmembrane region" description="Helical" evidence="7">
    <location>
        <begin position="973"/>
        <end position="997"/>
    </location>
</feature>
<dbReference type="PANTHER" id="PTHR44874">
    <property type="entry name" value="TETRATRICOPEPTIDE REPEAT PROTEIN 34"/>
    <property type="match status" value="1"/>
</dbReference>
<keyword evidence="7" id="KW-0472">Membrane</keyword>
<dbReference type="InterPro" id="IPR000718">
    <property type="entry name" value="Peptidase_M13"/>
</dbReference>
<dbReference type="GO" id="GO:0004222">
    <property type="term" value="F:metalloendopeptidase activity"/>
    <property type="evidence" value="ECO:0007669"/>
    <property type="project" value="InterPro"/>
</dbReference>
<dbReference type="EMBL" id="AKHW03004073">
    <property type="protein sequence ID" value="KYO31421.1"/>
    <property type="molecule type" value="Genomic_DNA"/>
</dbReference>
<dbReference type="Pfam" id="PF01431">
    <property type="entry name" value="Peptidase_M13"/>
    <property type="match status" value="1"/>
</dbReference>
<evidence type="ECO:0000256" key="3">
    <source>
        <dbReference type="ARBA" id="ARBA00022723"/>
    </source>
</evidence>
<name>A0A151N3P3_ALLMI</name>
<evidence type="ECO:0000259" key="9">
    <source>
        <dbReference type="Pfam" id="PF05649"/>
    </source>
</evidence>
<evidence type="ECO:0000256" key="2">
    <source>
        <dbReference type="ARBA" id="ARBA00022670"/>
    </source>
</evidence>
<dbReference type="InterPro" id="IPR042089">
    <property type="entry name" value="Peptidase_M13_dom_2"/>
</dbReference>
<keyword evidence="7" id="KW-1133">Transmembrane helix</keyword>
<organism evidence="10 11">
    <name type="scientific">Alligator mississippiensis</name>
    <name type="common">American alligator</name>
    <dbReference type="NCBI Taxonomy" id="8496"/>
    <lineage>
        <taxon>Eukaryota</taxon>
        <taxon>Metazoa</taxon>
        <taxon>Chordata</taxon>
        <taxon>Craniata</taxon>
        <taxon>Vertebrata</taxon>
        <taxon>Euteleostomi</taxon>
        <taxon>Archelosauria</taxon>
        <taxon>Archosauria</taxon>
        <taxon>Crocodylia</taxon>
        <taxon>Alligatoridae</taxon>
        <taxon>Alligatorinae</taxon>
        <taxon>Alligator</taxon>
    </lineage>
</organism>
<dbReference type="SUPFAM" id="SSF55486">
    <property type="entry name" value="Metalloproteases ('zincins'), catalytic domain"/>
    <property type="match status" value="1"/>
</dbReference>
<dbReference type="STRING" id="8496.A0A151N3P3"/>
<accession>A0A151N3P3</accession>
<feature type="transmembrane region" description="Helical" evidence="7">
    <location>
        <begin position="643"/>
        <end position="662"/>
    </location>
</feature>
<dbReference type="CDD" id="cd08662">
    <property type="entry name" value="M13"/>
    <property type="match status" value="1"/>
</dbReference>
<keyword evidence="5" id="KW-0862">Zinc</keyword>
<reference evidence="10 11" key="1">
    <citation type="journal article" date="2012" name="Genome Biol.">
        <title>Sequencing three crocodilian genomes to illuminate the evolution of archosaurs and amniotes.</title>
        <authorList>
            <person name="St John J.A."/>
            <person name="Braun E.L."/>
            <person name="Isberg S.R."/>
            <person name="Miles L.G."/>
            <person name="Chong A.Y."/>
            <person name="Gongora J."/>
            <person name="Dalzell P."/>
            <person name="Moran C."/>
            <person name="Bed'hom B."/>
            <person name="Abzhanov A."/>
            <person name="Burgess S.C."/>
            <person name="Cooksey A.M."/>
            <person name="Castoe T.A."/>
            <person name="Crawford N.G."/>
            <person name="Densmore L.D."/>
            <person name="Drew J.C."/>
            <person name="Edwards S.V."/>
            <person name="Faircloth B.C."/>
            <person name="Fujita M.K."/>
            <person name="Greenwold M.J."/>
            <person name="Hoffmann F.G."/>
            <person name="Howard J.M."/>
            <person name="Iguchi T."/>
            <person name="Janes D.E."/>
            <person name="Khan S.Y."/>
            <person name="Kohno S."/>
            <person name="de Koning A.J."/>
            <person name="Lance S.L."/>
            <person name="McCarthy F.M."/>
            <person name="McCormack J.E."/>
            <person name="Merchant M.E."/>
            <person name="Peterson D.G."/>
            <person name="Pollock D.D."/>
            <person name="Pourmand N."/>
            <person name="Raney B.J."/>
            <person name="Roessler K.A."/>
            <person name="Sanford J.R."/>
            <person name="Sawyer R.H."/>
            <person name="Schmidt C.J."/>
            <person name="Triplett E.W."/>
            <person name="Tuberville T.D."/>
            <person name="Venegas-Anaya M."/>
            <person name="Howard J.T."/>
            <person name="Jarvis E.D."/>
            <person name="Guillette L.J.Jr."/>
            <person name="Glenn T.C."/>
            <person name="Green R.E."/>
            <person name="Ray D.A."/>
        </authorList>
    </citation>
    <scope>NUCLEOTIDE SEQUENCE [LARGE SCALE GENOMIC DNA]</scope>
    <source>
        <strain evidence="10">KSC_2009_1</strain>
    </source>
</reference>
<dbReference type="SMART" id="SM00028">
    <property type="entry name" value="TPR"/>
    <property type="match status" value="6"/>
</dbReference>
<feature type="domain" description="Peptidase M13 N-terminal" evidence="9">
    <location>
        <begin position="1034"/>
        <end position="1434"/>
    </location>
</feature>
<dbReference type="InterPro" id="IPR019734">
    <property type="entry name" value="TPR_rpt"/>
</dbReference>
<evidence type="ECO:0000256" key="5">
    <source>
        <dbReference type="ARBA" id="ARBA00022833"/>
    </source>
</evidence>
<comment type="cofactor">
    <cofactor evidence="1">
        <name>Zn(2+)</name>
        <dbReference type="ChEBI" id="CHEBI:29105"/>
    </cofactor>
</comment>